<accession>A0A381QVR4</accession>
<reference evidence="1" key="1">
    <citation type="submission" date="2018-05" db="EMBL/GenBank/DDBJ databases">
        <authorList>
            <person name="Lanie J.A."/>
            <person name="Ng W.-L."/>
            <person name="Kazmierczak K.M."/>
            <person name="Andrzejewski T.M."/>
            <person name="Davidsen T.M."/>
            <person name="Wayne K.J."/>
            <person name="Tettelin H."/>
            <person name="Glass J.I."/>
            <person name="Rusch D."/>
            <person name="Podicherti R."/>
            <person name="Tsui H.-C.T."/>
            <person name="Winkler M.E."/>
        </authorList>
    </citation>
    <scope>NUCLEOTIDE SEQUENCE</scope>
</reference>
<dbReference type="Gene3D" id="3.40.50.11010">
    <property type="match status" value="1"/>
</dbReference>
<proteinExistence type="predicted"/>
<dbReference type="Pfam" id="PF13692">
    <property type="entry name" value="Glyco_trans_1_4"/>
    <property type="match status" value="1"/>
</dbReference>
<dbReference type="SUPFAM" id="SSF53756">
    <property type="entry name" value="UDP-Glycosyltransferase/glycogen phosphorylase"/>
    <property type="match status" value="1"/>
</dbReference>
<sequence length="377" mass="43416">MNIIWFSEIKWDYLKTRKQQILSRFPESSSIYFFEPISKVLPNHYSSRNFDHVKAVTIPQIRTVSGVIINTLLSFSFIRTIINALAGLWFKIYFSGKVDTTDIIITSNVFWAKTIRRLKENNPNIPIIYDCNDNPLAFPGSPEYTKYYFLETLNLADKIIIPHTSYINFIPENFRSEVAIIANGVDYELFQKSVITPQTLKKIKKPIIMYIGAISDWFDFQIIRNAAENTGYNFVLIGPVSLSMKAEINLLTVNERITYLDSIAHEQIPNYLSKADLCIIPFVKNKLTESVLPNKMFEYAAAGKSCVMTEFNPSLKEFSDHVSIASNTEGFISEINQRINTVIPSDRMKSFAKKYDWSMISKKYYEILETIILTSNN</sequence>
<gene>
    <name evidence="1" type="ORF">METZ01_LOCUS36084</name>
</gene>
<protein>
    <recommendedName>
        <fullName evidence="2">Glycosyl transferase family 1 domain-containing protein</fullName>
    </recommendedName>
</protein>
<name>A0A381QVR4_9ZZZZ</name>
<dbReference type="EMBL" id="UINC01001541">
    <property type="protein sequence ID" value="SUZ83230.1"/>
    <property type="molecule type" value="Genomic_DNA"/>
</dbReference>
<organism evidence="1">
    <name type="scientific">marine metagenome</name>
    <dbReference type="NCBI Taxonomy" id="408172"/>
    <lineage>
        <taxon>unclassified sequences</taxon>
        <taxon>metagenomes</taxon>
        <taxon>ecological metagenomes</taxon>
    </lineage>
</organism>
<dbReference type="Gene3D" id="3.40.50.2000">
    <property type="entry name" value="Glycogen Phosphorylase B"/>
    <property type="match status" value="1"/>
</dbReference>
<evidence type="ECO:0008006" key="2">
    <source>
        <dbReference type="Google" id="ProtNLM"/>
    </source>
</evidence>
<dbReference type="AlphaFoldDB" id="A0A381QVR4"/>
<evidence type="ECO:0000313" key="1">
    <source>
        <dbReference type="EMBL" id="SUZ83230.1"/>
    </source>
</evidence>